<keyword evidence="1" id="KW-0812">Transmembrane</keyword>
<protein>
    <recommendedName>
        <fullName evidence="3">DNA gyrase subunit B</fullName>
    </recommendedName>
</protein>
<dbReference type="EMBL" id="CP159578">
    <property type="protein sequence ID" value="XCJ80478.1"/>
    <property type="molecule type" value="Genomic_DNA"/>
</dbReference>
<feature type="transmembrane region" description="Helical" evidence="1">
    <location>
        <begin position="35"/>
        <end position="52"/>
    </location>
</feature>
<keyword evidence="1" id="KW-0472">Membrane</keyword>
<evidence type="ECO:0000256" key="1">
    <source>
        <dbReference type="SAM" id="Phobius"/>
    </source>
</evidence>
<name>A0AB74UH38_9GAMM</name>
<gene>
    <name evidence="2" type="ORF">ABV408_04715</name>
</gene>
<dbReference type="RefSeq" id="WP_353981296.1">
    <property type="nucleotide sequence ID" value="NZ_CP159578.1"/>
</dbReference>
<feature type="transmembrane region" description="Helical" evidence="1">
    <location>
        <begin position="82"/>
        <end position="99"/>
    </location>
</feature>
<feature type="transmembrane region" description="Helical" evidence="1">
    <location>
        <begin position="59"/>
        <end position="76"/>
    </location>
</feature>
<sequence length="193" mass="21822">MISRGRAGPQRLFWCLAALLGLAWPFVVHALLPRLGAWPLLLALAVLAWWRLPAAHRRWGLGLLPLLALVLFTDSAELGLRLWPFALNLALLMLFAHGLRHPPPLIERLARRQQPDLPPHAVRYTRRVTQAWCVFFAVNGSLALATALYADMTLWTWYNGGIAYALMLAMFAAEWAIRQRVKKRHAEESHASP</sequence>
<evidence type="ECO:0008006" key="3">
    <source>
        <dbReference type="Google" id="ProtNLM"/>
    </source>
</evidence>
<feature type="transmembrane region" description="Helical" evidence="1">
    <location>
        <begin position="156"/>
        <end position="177"/>
    </location>
</feature>
<dbReference type="AlphaFoldDB" id="A0AB74UH38"/>
<proteinExistence type="predicted"/>
<evidence type="ECO:0000313" key="2">
    <source>
        <dbReference type="EMBL" id="XCJ80478.1"/>
    </source>
</evidence>
<keyword evidence="1" id="KW-1133">Transmembrane helix</keyword>
<organism evidence="2">
    <name type="scientific">Salinicola endophyticus</name>
    <dbReference type="NCBI Taxonomy" id="1949083"/>
    <lineage>
        <taxon>Bacteria</taxon>
        <taxon>Pseudomonadati</taxon>
        <taxon>Pseudomonadota</taxon>
        <taxon>Gammaproteobacteria</taxon>
        <taxon>Oceanospirillales</taxon>
        <taxon>Halomonadaceae</taxon>
        <taxon>Salinicola</taxon>
    </lineage>
</organism>
<reference evidence="2" key="1">
    <citation type="submission" date="2024-06" db="EMBL/GenBank/DDBJ databases">
        <title>Complete genome of Salinicola endophyticus HNIBRBA4755.</title>
        <authorList>
            <person name="Shin S.Y."/>
            <person name="Kang H."/>
            <person name="Song J."/>
        </authorList>
    </citation>
    <scope>NUCLEOTIDE SEQUENCE</scope>
    <source>
        <strain evidence="2">HNIBRBA4755</strain>
    </source>
</reference>
<feature type="transmembrane region" description="Helical" evidence="1">
    <location>
        <begin position="131"/>
        <end position="150"/>
    </location>
</feature>
<accession>A0AB74UH38</accession>